<proteinExistence type="predicted"/>
<comment type="caution">
    <text evidence="2">The sequence shown here is derived from an EMBL/GenBank/DDBJ whole genome shotgun (WGS) entry which is preliminary data.</text>
</comment>
<evidence type="ECO:0000313" key="2">
    <source>
        <dbReference type="EMBL" id="RHZ86953.1"/>
    </source>
</evidence>
<feature type="compositionally biased region" description="Basic and acidic residues" evidence="1">
    <location>
        <begin position="151"/>
        <end position="162"/>
    </location>
</feature>
<evidence type="ECO:0000313" key="3">
    <source>
        <dbReference type="Proteomes" id="UP000266861"/>
    </source>
</evidence>
<keyword evidence="3" id="KW-1185">Reference proteome</keyword>
<organism evidence="2 3">
    <name type="scientific">Diversispora epigaea</name>
    <dbReference type="NCBI Taxonomy" id="1348612"/>
    <lineage>
        <taxon>Eukaryota</taxon>
        <taxon>Fungi</taxon>
        <taxon>Fungi incertae sedis</taxon>
        <taxon>Mucoromycota</taxon>
        <taxon>Glomeromycotina</taxon>
        <taxon>Glomeromycetes</taxon>
        <taxon>Diversisporales</taxon>
        <taxon>Diversisporaceae</taxon>
        <taxon>Diversispora</taxon>
    </lineage>
</organism>
<feature type="region of interest" description="Disordered" evidence="1">
    <location>
        <begin position="1"/>
        <end position="546"/>
    </location>
</feature>
<dbReference type="OrthoDB" id="10380114at2759"/>
<feature type="compositionally biased region" description="Basic and acidic residues" evidence="1">
    <location>
        <begin position="336"/>
        <end position="357"/>
    </location>
</feature>
<feature type="compositionally biased region" description="Basic and acidic residues" evidence="1">
    <location>
        <begin position="214"/>
        <end position="224"/>
    </location>
</feature>
<gene>
    <name evidence="2" type="ORF">Glove_42g34</name>
</gene>
<sequence length="938" mass="106333">MEPSNEVPKRKRGRPLSKTGAMSVQSKDPVPSIPSTPEKGQTNQITKRRGRPPKNCASTPESSSFMNNGTSSTNNDAKRRIRPSVVPSSSVGREKETFVSKKGETPSSRNRLENVKEDYEIQKRGCKPRSVSVPPPNNAKANSKVNPKGNAKVERDLKRSLSREGVLSRQRKIKAPPKSSEFLEDSDDSHESSLVKSDSDQKIFLSRNQPLSRGRNERFPKNEVDNNNQFDVMPKVNRLRKPLQSDIKAFKVKKEQNDFSNKNFRGRPSSESNNKNKFDDAKGSSSTTLRKSNRSVSRGRQRRSSSESSSNETNLAQNFKKNSGKSQIRKLPIPRDLTRKRSSLKDNEGVDHSDERVTTVQRGTHLRNRSVSRGRPLSKSKAEDEKNKNSDTQDFTTKKRPEKTPLRSVSRGRQRRQTNEFVEDDNNPYQSKINMVNKMYHEIESRKSSSSEKRYGRLPSKNKSIVMTVDNKVERNRRSQTPKNQQETTETSTIKRKPSKMNKLNGLRKDPTSESLSTQKSNKKASTEMSSRITKGTQHSIKNFQNNPIKTVKKAYSEIPLESSSFNCEYTESESYSQKSNFPVKTGGKGKSSFESSPPFNESETETVPQTRLGGGLGKSIHLIPLVYYSNESESDSEFEFVHDNLDNLEFERIERIPVRGKRLFSLPPPQNNDLEIESPKELSSEEESLREKTDECTTTKIHESESELEVNSSISIVDKETTETLQKLKPERPLKNKMETNKQLQLDNSMNQVITDSEKSLDNQDLQLISKNSRNTQNNSGNLNMQMPMLIEHWSPSGIENGCKENSVDHYLYEPIERMEKKIDTMNQDDGSTELIEPSAVLWLNSTNNNNNEIVNAFRIGANDDLFIGNQFSMESSQLTSTINQDIPTESSITVPNEISLSEELSNLSNEIFDFSFFDSLLSSQENDFMDLDGNTL</sequence>
<feature type="compositionally biased region" description="Basic and acidic residues" evidence="1">
    <location>
        <begin position="248"/>
        <end position="257"/>
    </location>
</feature>
<feature type="compositionally biased region" description="Polar residues" evidence="1">
    <location>
        <begin position="311"/>
        <end position="326"/>
    </location>
</feature>
<feature type="region of interest" description="Disordered" evidence="1">
    <location>
        <begin position="668"/>
        <end position="706"/>
    </location>
</feature>
<evidence type="ECO:0000256" key="1">
    <source>
        <dbReference type="SAM" id="MobiDB-lite"/>
    </source>
</evidence>
<accession>A0A397JPW8</accession>
<feature type="compositionally biased region" description="Low complexity" evidence="1">
    <location>
        <begin position="593"/>
        <end position="602"/>
    </location>
</feature>
<feature type="compositionally biased region" description="Basic and acidic residues" evidence="1">
    <location>
        <begin position="678"/>
        <end position="706"/>
    </location>
</feature>
<feature type="compositionally biased region" description="Polar residues" evidence="1">
    <location>
        <begin position="479"/>
        <end position="492"/>
    </location>
</feature>
<feature type="region of interest" description="Disordered" evidence="1">
    <location>
        <begin position="577"/>
        <end position="615"/>
    </location>
</feature>
<feature type="compositionally biased region" description="Basic residues" evidence="1">
    <location>
        <begin position="364"/>
        <end position="378"/>
    </location>
</feature>
<dbReference type="EMBL" id="PQFF01000040">
    <property type="protein sequence ID" value="RHZ86953.1"/>
    <property type="molecule type" value="Genomic_DNA"/>
</dbReference>
<feature type="compositionally biased region" description="Basic and acidic residues" evidence="1">
    <location>
        <begin position="439"/>
        <end position="455"/>
    </location>
</feature>
<feature type="compositionally biased region" description="Polar residues" evidence="1">
    <location>
        <begin position="527"/>
        <end position="546"/>
    </location>
</feature>
<feature type="compositionally biased region" description="Polar residues" evidence="1">
    <location>
        <begin position="33"/>
        <end position="45"/>
    </location>
</feature>
<dbReference type="Proteomes" id="UP000266861">
    <property type="component" value="Unassembled WGS sequence"/>
</dbReference>
<feature type="compositionally biased region" description="Basic and acidic residues" evidence="1">
    <location>
        <begin position="189"/>
        <end position="201"/>
    </location>
</feature>
<feature type="compositionally biased region" description="Basic and acidic residues" evidence="1">
    <location>
        <begin position="92"/>
        <end position="123"/>
    </location>
</feature>
<feature type="compositionally biased region" description="Polar residues" evidence="1">
    <location>
        <begin position="258"/>
        <end position="273"/>
    </location>
</feature>
<feature type="compositionally biased region" description="Polar residues" evidence="1">
    <location>
        <begin position="56"/>
        <end position="75"/>
    </location>
</feature>
<reference evidence="2 3" key="1">
    <citation type="submission" date="2018-08" db="EMBL/GenBank/DDBJ databases">
        <title>Genome and evolution of the arbuscular mycorrhizal fungus Diversispora epigaea (formerly Glomus versiforme) and its bacterial endosymbionts.</title>
        <authorList>
            <person name="Sun X."/>
            <person name="Fei Z."/>
            <person name="Harrison M."/>
        </authorList>
    </citation>
    <scope>NUCLEOTIDE SEQUENCE [LARGE SCALE GENOMIC DNA]</scope>
    <source>
        <strain evidence="2 3">IT104</strain>
    </source>
</reference>
<feature type="compositionally biased region" description="Basic residues" evidence="1">
    <location>
        <begin position="291"/>
        <end position="303"/>
    </location>
</feature>
<dbReference type="AlphaFoldDB" id="A0A397JPW8"/>
<name>A0A397JPW8_9GLOM</name>
<feature type="compositionally biased region" description="Basic and acidic residues" evidence="1">
    <location>
        <begin position="380"/>
        <end position="405"/>
    </location>
</feature>
<protein>
    <submittedName>
        <fullName evidence="2">Uncharacterized protein</fullName>
    </submittedName>
</protein>